<dbReference type="RefSeq" id="WP_145065265.1">
    <property type="nucleotide sequence ID" value="NZ_CP036287.1"/>
</dbReference>
<dbReference type="Pfam" id="PF13517">
    <property type="entry name" value="FG-GAP_3"/>
    <property type="match status" value="3"/>
</dbReference>
<keyword evidence="4" id="KW-1185">Reference proteome</keyword>
<evidence type="ECO:0000313" key="3">
    <source>
        <dbReference type="EMBL" id="QDU67257.1"/>
    </source>
</evidence>
<dbReference type="SUPFAM" id="SSF69318">
    <property type="entry name" value="Integrin alpha N-terminal domain"/>
    <property type="match status" value="1"/>
</dbReference>
<keyword evidence="1 2" id="KW-0732">Signal</keyword>
<dbReference type="InterPro" id="IPR028994">
    <property type="entry name" value="Integrin_alpha_N"/>
</dbReference>
<feature type="chain" id="PRO_5021982237" evidence="2">
    <location>
        <begin position="22"/>
        <end position="566"/>
    </location>
</feature>
<dbReference type="Gene3D" id="2.130.10.130">
    <property type="entry name" value="Integrin alpha, N-terminal"/>
    <property type="match status" value="2"/>
</dbReference>
<dbReference type="Proteomes" id="UP000316921">
    <property type="component" value="Chromosome"/>
</dbReference>
<dbReference type="InterPro" id="IPR027039">
    <property type="entry name" value="Crtac1"/>
</dbReference>
<evidence type="ECO:0000256" key="2">
    <source>
        <dbReference type="SAM" id="SignalP"/>
    </source>
</evidence>
<dbReference type="PROSITE" id="PS51257">
    <property type="entry name" value="PROKAR_LIPOPROTEIN"/>
    <property type="match status" value="1"/>
</dbReference>
<evidence type="ECO:0000313" key="4">
    <source>
        <dbReference type="Proteomes" id="UP000316921"/>
    </source>
</evidence>
<gene>
    <name evidence="3" type="ORF">Pla133_23360</name>
</gene>
<dbReference type="PANTHER" id="PTHR16026">
    <property type="entry name" value="CARTILAGE ACIDIC PROTEIN 1"/>
    <property type="match status" value="1"/>
</dbReference>
<name>A0A518BJV3_9BACT</name>
<protein>
    <submittedName>
        <fullName evidence="3">FG-GAP repeat protein</fullName>
    </submittedName>
</protein>
<evidence type="ECO:0000256" key="1">
    <source>
        <dbReference type="ARBA" id="ARBA00022729"/>
    </source>
</evidence>
<dbReference type="PANTHER" id="PTHR16026:SF0">
    <property type="entry name" value="CARTILAGE ACIDIC PROTEIN 1"/>
    <property type="match status" value="1"/>
</dbReference>
<accession>A0A518BJV3</accession>
<dbReference type="InterPro" id="IPR013517">
    <property type="entry name" value="FG-GAP"/>
</dbReference>
<organism evidence="3 4">
    <name type="scientific">Engelhardtia mirabilis</name>
    <dbReference type="NCBI Taxonomy" id="2528011"/>
    <lineage>
        <taxon>Bacteria</taxon>
        <taxon>Pseudomonadati</taxon>
        <taxon>Planctomycetota</taxon>
        <taxon>Planctomycetia</taxon>
        <taxon>Planctomycetia incertae sedis</taxon>
        <taxon>Engelhardtia</taxon>
    </lineage>
</organism>
<dbReference type="EMBL" id="CP036287">
    <property type="protein sequence ID" value="QDU67257.1"/>
    <property type="molecule type" value="Genomic_DNA"/>
</dbReference>
<sequence length="566" mass="59679" precursor="true">MKVHATAVLAFLTLFGCSKQAAQPPHPDPGADVAAQATSAPATGWFEEISDRCGVDFVHDAGFSDERHLPETMGGGAALIDADEDGDLDLYLVQGGPMPVGAAVVRDDSMPPNRLFLGDGRGSFVDGTDASGDAANREYGQGVAAGDVDGDGRTDLYVTNFGPDALLLGSSGHGFVDGTAAAGLADGRWTAGASLFDADRDGDLDLYVTGYVAIDVDEPEWCGRTEPGWRSYCHPDRYEGLEDRFWRNEGDGRFVDGALDAGLVGTGGKGLGVIPADFDLDGDLDLYVANDSVENRFWRNSGEGHFDDETALSGAGVNGDGMTEAGMGLAVADVDGDLDLDLYVTNFDNESNTLYRNDGEWFEDGTVVAGLEGPSRLPVGFGTVICDFDADGNPDICVANGHIIHNIDLYHDGKTWRQPAQLYVGRGRGRFRLASEELGDLAQGPFVGRGLLQGDLDGDGDPDLVLVECGGPTHVYANRAADSARGLLVRGMPPHAVLRATLDDGSQRLAVAGPQPSYYCATAPEAFIGLGSEGQITKLELVSPRVEVLRLDAAREVAPGHRVLGR</sequence>
<proteinExistence type="predicted"/>
<reference evidence="3 4" key="1">
    <citation type="submission" date="2019-02" db="EMBL/GenBank/DDBJ databases">
        <title>Deep-cultivation of Planctomycetes and their phenomic and genomic characterization uncovers novel biology.</title>
        <authorList>
            <person name="Wiegand S."/>
            <person name="Jogler M."/>
            <person name="Boedeker C."/>
            <person name="Pinto D."/>
            <person name="Vollmers J."/>
            <person name="Rivas-Marin E."/>
            <person name="Kohn T."/>
            <person name="Peeters S.H."/>
            <person name="Heuer A."/>
            <person name="Rast P."/>
            <person name="Oberbeckmann S."/>
            <person name="Bunk B."/>
            <person name="Jeske O."/>
            <person name="Meyerdierks A."/>
            <person name="Storesund J.E."/>
            <person name="Kallscheuer N."/>
            <person name="Luecker S."/>
            <person name="Lage O.M."/>
            <person name="Pohl T."/>
            <person name="Merkel B.J."/>
            <person name="Hornburger P."/>
            <person name="Mueller R.-W."/>
            <person name="Bruemmer F."/>
            <person name="Labrenz M."/>
            <person name="Spormann A.M."/>
            <person name="Op den Camp H."/>
            <person name="Overmann J."/>
            <person name="Amann R."/>
            <person name="Jetten M.S.M."/>
            <person name="Mascher T."/>
            <person name="Medema M.H."/>
            <person name="Devos D.P."/>
            <person name="Kaster A.-K."/>
            <person name="Ovreas L."/>
            <person name="Rohde M."/>
            <person name="Galperin M.Y."/>
            <person name="Jogler C."/>
        </authorList>
    </citation>
    <scope>NUCLEOTIDE SEQUENCE [LARGE SCALE GENOMIC DNA]</scope>
    <source>
        <strain evidence="3 4">Pla133</strain>
    </source>
</reference>
<dbReference type="KEGG" id="pbap:Pla133_23360"/>
<dbReference type="AlphaFoldDB" id="A0A518BJV3"/>
<feature type="signal peptide" evidence="2">
    <location>
        <begin position="1"/>
        <end position="21"/>
    </location>
</feature>